<feature type="region of interest" description="Disordered" evidence="1">
    <location>
        <begin position="57"/>
        <end position="81"/>
    </location>
</feature>
<evidence type="ECO:0000313" key="2">
    <source>
        <dbReference type="EMBL" id="GAO14845.1"/>
    </source>
</evidence>
<dbReference type="EMBL" id="BBTG02000002">
    <property type="protein sequence ID" value="GAO14845.1"/>
    <property type="molecule type" value="Genomic_DNA"/>
</dbReference>
<evidence type="ECO:0000256" key="1">
    <source>
        <dbReference type="SAM" id="MobiDB-lite"/>
    </source>
</evidence>
<reference evidence="3" key="1">
    <citation type="journal article" date="2016" name="Genome Announc.">
        <title>Genome sequence of Ustilaginoidea virens IPU010, a rice pathogenic fungus causing false smut.</title>
        <authorList>
            <person name="Kumagai T."/>
            <person name="Ishii T."/>
            <person name="Terai G."/>
            <person name="Umemura M."/>
            <person name="Machida M."/>
            <person name="Asai K."/>
        </authorList>
    </citation>
    <scope>NUCLEOTIDE SEQUENCE [LARGE SCALE GENOMIC DNA]</scope>
    <source>
        <strain evidence="3">IPU010</strain>
    </source>
</reference>
<dbReference type="AlphaFoldDB" id="A0A1B5KXU9"/>
<dbReference type="Proteomes" id="UP000054053">
    <property type="component" value="Unassembled WGS sequence"/>
</dbReference>
<evidence type="ECO:0000313" key="3">
    <source>
        <dbReference type="Proteomes" id="UP000054053"/>
    </source>
</evidence>
<protein>
    <submittedName>
        <fullName evidence="2">Uncharacterized protein</fullName>
    </submittedName>
</protein>
<sequence>MKCVLPWHVFPLLRHEFTSISELKQSRSSLPIKDATTYPYVTPKEVDSILESLEQNVSHHVTGTDAADESPHKIWRDPREQPGRPCLAMLTMALGCASRVTTSIEETARISYQDGSWRNSRRQMGKQSTLTLR</sequence>
<accession>A0A1B5KXU9</accession>
<feature type="compositionally biased region" description="Basic and acidic residues" evidence="1">
    <location>
        <begin position="69"/>
        <end position="81"/>
    </location>
</feature>
<comment type="caution">
    <text evidence="2">The sequence shown here is derived from an EMBL/GenBank/DDBJ whole genome shotgun (WGS) entry which is preliminary data.</text>
</comment>
<organism evidence="2 3">
    <name type="scientific">Ustilaginoidea virens</name>
    <name type="common">Rice false smut fungus</name>
    <name type="synonym">Villosiclava virens</name>
    <dbReference type="NCBI Taxonomy" id="1159556"/>
    <lineage>
        <taxon>Eukaryota</taxon>
        <taxon>Fungi</taxon>
        <taxon>Dikarya</taxon>
        <taxon>Ascomycota</taxon>
        <taxon>Pezizomycotina</taxon>
        <taxon>Sordariomycetes</taxon>
        <taxon>Hypocreomycetidae</taxon>
        <taxon>Hypocreales</taxon>
        <taxon>Clavicipitaceae</taxon>
        <taxon>Ustilaginoidea</taxon>
    </lineage>
</organism>
<name>A0A1B5KXU9_USTVR</name>
<proteinExistence type="predicted"/>
<gene>
    <name evidence="2" type="ORF">UVI_02005720</name>
</gene>